<dbReference type="SMART" id="SM00487">
    <property type="entry name" value="DEXDc"/>
    <property type="match status" value="1"/>
</dbReference>
<dbReference type="AlphaFoldDB" id="A0A3M0GFR6"/>
<dbReference type="PANTHER" id="PTHR47962:SF7">
    <property type="entry name" value="MITOCHONDRIAL ATP-DEPENDENT HELICASE IRC3-RELATED"/>
    <property type="match status" value="1"/>
</dbReference>
<dbReference type="Gene3D" id="3.40.50.300">
    <property type="entry name" value="P-loop containing nucleotide triphosphate hydrolases"/>
    <property type="match status" value="2"/>
</dbReference>
<dbReference type="Pfam" id="PF13091">
    <property type="entry name" value="PLDc_2"/>
    <property type="match status" value="1"/>
</dbReference>
<dbReference type="PANTHER" id="PTHR47962">
    <property type="entry name" value="ATP-DEPENDENT HELICASE LHR-RELATED-RELATED"/>
    <property type="match status" value="1"/>
</dbReference>
<feature type="domain" description="Helicase ATP-binding" evidence="2">
    <location>
        <begin position="324"/>
        <end position="480"/>
    </location>
</feature>
<name>A0A3M0GFR6_9ACTN</name>
<dbReference type="CDD" id="cd09203">
    <property type="entry name" value="PLDc_N_DEXD_b1"/>
    <property type="match status" value="1"/>
</dbReference>
<dbReference type="EMBL" id="REFW01000001">
    <property type="protein sequence ID" value="RMB61542.1"/>
    <property type="molecule type" value="Genomic_DNA"/>
</dbReference>
<keyword evidence="5" id="KW-1185">Reference proteome</keyword>
<feature type="domain" description="Helicase C-terminal" evidence="3">
    <location>
        <begin position="536"/>
        <end position="684"/>
    </location>
</feature>
<accession>A0A3M0GFR6</accession>
<gene>
    <name evidence="4" type="ORF">EAX62_02575</name>
</gene>
<evidence type="ECO:0000259" key="1">
    <source>
        <dbReference type="PROSITE" id="PS50035"/>
    </source>
</evidence>
<dbReference type="RefSeq" id="WP_121900089.1">
    <property type="nucleotide sequence ID" value="NZ_REFW01000001.1"/>
</dbReference>
<dbReference type="GO" id="GO:0006793">
    <property type="term" value="P:phosphorus metabolic process"/>
    <property type="evidence" value="ECO:0007669"/>
    <property type="project" value="UniProtKB-ARBA"/>
</dbReference>
<dbReference type="GO" id="GO:0005524">
    <property type="term" value="F:ATP binding"/>
    <property type="evidence" value="ECO:0007669"/>
    <property type="project" value="InterPro"/>
</dbReference>
<dbReference type="PROSITE" id="PS51192">
    <property type="entry name" value="HELICASE_ATP_BIND_1"/>
    <property type="match status" value="1"/>
</dbReference>
<dbReference type="SUPFAM" id="SSF56024">
    <property type="entry name" value="Phospholipase D/nuclease"/>
    <property type="match status" value="1"/>
</dbReference>
<evidence type="ECO:0000313" key="5">
    <source>
        <dbReference type="Proteomes" id="UP000275256"/>
    </source>
</evidence>
<evidence type="ECO:0000259" key="2">
    <source>
        <dbReference type="PROSITE" id="PS51192"/>
    </source>
</evidence>
<dbReference type="InterPro" id="IPR025202">
    <property type="entry name" value="PLD-like_dom"/>
</dbReference>
<dbReference type="SMART" id="SM00490">
    <property type="entry name" value="HELICc"/>
    <property type="match status" value="1"/>
</dbReference>
<comment type="caution">
    <text evidence="4">The sequence shown here is derived from an EMBL/GenBank/DDBJ whole genome shotgun (WGS) entry which is preliminary data.</text>
</comment>
<dbReference type="InterPro" id="IPR021835">
    <property type="entry name" value="DUF3427"/>
</dbReference>
<evidence type="ECO:0000259" key="3">
    <source>
        <dbReference type="PROSITE" id="PS51194"/>
    </source>
</evidence>
<dbReference type="Pfam" id="PF11907">
    <property type="entry name" value="DUF3427"/>
    <property type="match status" value="1"/>
</dbReference>
<dbReference type="OrthoDB" id="9776021at2"/>
<protein>
    <submittedName>
        <fullName evidence="4">DUF3427 domain-containing protein</fullName>
    </submittedName>
</protein>
<feature type="domain" description="PLD phosphodiesterase" evidence="1">
    <location>
        <begin position="204"/>
        <end position="235"/>
    </location>
</feature>
<dbReference type="SUPFAM" id="SSF52540">
    <property type="entry name" value="P-loop containing nucleoside triphosphate hydrolases"/>
    <property type="match status" value="1"/>
</dbReference>
<dbReference type="PROSITE" id="PS50035">
    <property type="entry name" value="PLD"/>
    <property type="match status" value="1"/>
</dbReference>
<dbReference type="InterPro" id="IPR006935">
    <property type="entry name" value="Helicase/UvrB_N"/>
</dbReference>
<dbReference type="Pfam" id="PF00271">
    <property type="entry name" value="Helicase_C"/>
    <property type="match status" value="1"/>
</dbReference>
<organism evidence="4 5">
    <name type="scientific">Tessaracoccus antarcticus</name>
    <dbReference type="NCBI Taxonomy" id="2479848"/>
    <lineage>
        <taxon>Bacteria</taxon>
        <taxon>Bacillati</taxon>
        <taxon>Actinomycetota</taxon>
        <taxon>Actinomycetes</taxon>
        <taxon>Propionibacteriales</taxon>
        <taxon>Propionibacteriaceae</taxon>
        <taxon>Tessaracoccus</taxon>
    </lineage>
</organism>
<dbReference type="GO" id="GO:0003677">
    <property type="term" value="F:DNA binding"/>
    <property type="evidence" value="ECO:0007669"/>
    <property type="project" value="InterPro"/>
</dbReference>
<dbReference type="InterPro" id="IPR052511">
    <property type="entry name" value="ATP-dep_Helicase"/>
</dbReference>
<dbReference type="InterPro" id="IPR027417">
    <property type="entry name" value="P-loop_NTPase"/>
</dbReference>
<dbReference type="CDD" id="cd18032">
    <property type="entry name" value="DEXHc_RE_I_III_res"/>
    <property type="match status" value="1"/>
</dbReference>
<dbReference type="Pfam" id="PF04851">
    <property type="entry name" value="ResIII"/>
    <property type="match status" value="1"/>
</dbReference>
<dbReference type="InterPro" id="IPR001736">
    <property type="entry name" value="PLipase_D/transphosphatidylase"/>
</dbReference>
<evidence type="ECO:0000313" key="4">
    <source>
        <dbReference type="EMBL" id="RMB61542.1"/>
    </source>
</evidence>
<dbReference type="InterPro" id="IPR001650">
    <property type="entry name" value="Helicase_C-like"/>
</dbReference>
<dbReference type="PROSITE" id="PS51194">
    <property type="entry name" value="HELICASE_CTER"/>
    <property type="match status" value="1"/>
</dbReference>
<dbReference type="Proteomes" id="UP000275256">
    <property type="component" value="Unassembled WGS sequence"/>
</dbReference>
<sequence length="1029" mass="114254">MADELVAGLYERLLTATLRDSLPDGLDLSALTGAVDASDEPLVLTRYLSGVIHDALLRQKDPGRRLALANNLLHHLQHTDQVLAPTRELLSLSPPPQPGSAPLSLVRPTTRLSDPALLTNAPAEPSIGSELQKEMPSADRVDLLCAFVKWHGVRVLEEQLIDLKERGTPLRVVTTTYMGATERRALDRLVRDFGAEVRIQYDALRTRLHAKAWLFERDTGFDTAYVGSSNLSRAAMLDGLEWNVRLSRVATPTLLDKFRATFESYWNDRFFERYDPDVDADRLDAALARAGMGTSPGEVALDLSGLDVRPYPYQQAILEALAVEREVHDRHRNLVVAATGTGKTVIAALDYRELARGVDGERPSLLFVAHRREILQQSLRTYREVLADANFGELHVDGQQPQRWRHVFASVQSLHSAGVATLDPAAFDIVVIDEFHHAEASTYRRLLTHFTPTELLGLTATPERTDGVDVRQFFDGRTAAELRLWDALEAELLSPFHYFGLADGTDLSQLKWSRGRYDDAALSNLYTGNDSRARIVLKQLQDKVLDPGSMKALGFCVSVAHTHYMAAVFNRAGLPSAALSGSSGRSERDNVLARLRSGEIVCVFTVDLFNEGVDLPDVDTLLMLRPTESATIFLQQLGRGLRRSPEKAVLTVLDFVGHHRREFRWDQKLRALTGRLPGQLGDDVERGFPFLPSGCQIVLDRTTQTAVLANLRAQLQQATWSTLVSELRTLGETDLQGFLAASHRDLADVLKKGQRSWTELRRDAGLHTPTGGDEEAPLLKRVRAFAHVDDDVRVRGYQQVLGSDVAYSRLDPTSQRLARMVVFSVWPKLGFDGFDSALDALRREAAVASELGHVMDLAFDRSRTLPIELDGPLAGLPLRAHARYQREEILSALDHASLSNLPGNFREGVLFVPSLNVDVLLVTLNKSGKDRSPSTMYRDYAISEDLFHWESQSQTSIQSPTGQRYVSGASTVLLFVRDDPKDDLGTSPYTFLGRARHVSHTGSRPIAVTWRLERRMPADLFNAAKAIAG</sequence>
<dbReference type="GO" id="GO:0016887">
    <property type="term" value="F:ATP hydrolysis activity"/>
    <property type="evidence" value="ECO:0007669"/>
    <property type="project" value="TreeGrafter"/>
</dbReference>
<dbReference type="InterPro" id="IPR014001">
    <property type="entry name" value="Helicase_ATP-bd"/>
</dbReference>
<proteinExistence type="predicted"/>
<dbReference type="CDD" id="cd18799">
    <property type="entry name" value="SF2_C_EcoAI-like"/>
    <property type="match status" value="1"/>
</dbReference>
<dbReference type="Gene3D" id="3.30.870.10">
    <property type="entry name" value="Endonuclease Chain A"/>
    <property type="match status" value="1"/>
</dbReference>
<reference evidence="4 5" key="1">
    <citation type="submission" date="2018-10" db="EMBL/GenBank/DDBJ databases">
        <title>Tessaracoccus antarcticuss sp. nov., isolated from sediment.</title>
        <authorList>
            <person name="Zhou L.Y."/>
            <person name="Du Z.J."/>
        </authorList>
    </citation>
    <scope>NUCLEOTIDE SEQUENCE [LARGE SCALE GENOMIC DNA]</scope>
    <source>
        <strain evidence="4 5">JDX10</strain>
    </source>
</reference>